<keyword evidence="4" id="KW-1185">Reference proteome</keyword>
<evidence type="ECO:0000313" key="4">
    <source>
        <dbReference type="Proteomes" id="UP000294498"/>
    </source>
</evidence>
<dbReference type="EMBL" id="SODV01000001">
    <property type="protein sequence ID" value="TDX00895.1"/>
    <property type="molecule type" value="Genomic_DNA"/>
</dbReference>
<evidence type="ECO:0000256" key="1">
    <source>
        <dbReference type="ARBA" id="ARBA00022679"/>
    </source>
</evidence>
<dbReference type="Gene3D" id="3.40.630.30">
    <property type="match status" value="1"/>
</dbReference>
<reference evidence="3 4" key="1">
    <citation type="submission" date="2019-03" db="EMBL/GenBank/DDBJ databases">
        <title>Genomic Encyclopedia of Type Strains, Phase IV (KMG-IV): sequencing the most valuable type-strain genomes for metagenomic binning, comparative biology and taxonomic classification.</title>
        <authorList>
            <person name="Goeker M."/>
        </authorList>
    </citation>
    <scope>NUCLEOTIDE SEQUENCE [LARGE SCALE GENOMIC DNA]</scope>
    <source>
        <strain evidence="3 4">DSM 100059</strain>
    </source>
</reference>
<gene>
    <name evidence="3" type="ORF">EDB95_1924</name>
</gene>
<dbReference type="SUPFAM" id="SSF55729">
    <property type="entry name" value="Acyl-CoA N-acyltransferases (Nat)"/>
    <property type="match status" value="1"/>
</dbReference>
<dbReference type="PROSITE" id="PS51186">
    <property type="entry name" value="GNAT"/>
    <property type="match status" value="1"/>
</dbReference>
<proteinExistence type="predicted"/>
<name>A0A4R8DTX6_9BACT</name>
<dbReference type="InterPro" id="IPR050769">
    <property type="entry name" value="NAT_camello-type"/>
</dbReference>
<dbReference type="GO" id="GO:0008080">
    <property type="term" value="F:N-acetyltransferase activity"/>
    <property type="evidence" value="ECO:0007669"/>
    <property type="project" value="InterPro"/>
</dbReference>
<dbReference type="PANTHER" id="PTHR13947">
    <property type="entry name" value="GNAT FAMILY N-ACETYLTRANSFERASE"/>
    <property type="match status" value="1"/>
</dbReference>
<dbReference type="RefSeq" id="WP_133992982.1">
    <property type="nucleotide sequence ID" value="NZ_SODV01000001.1"/>
</dbReference>
<keyword evidence="1 3" id="KW-0808">Transferase</keyword>
<evidence type="ECO:0000313" key="3">
    <source>
        <dbReference type="EMBL" id="TDX00895.1"/>
    </source>
</evidence>
<dbReference type="Proteomes" id="UP000294498">
    <property type="component" value="Unassembled WGS sequence"/>
</dbReference>
<dbReference type="CDD" id="cd04301">
    <property type="entry name" value="NAT_SF"/>
    <property type="match status" value="1"/>
</dbReference>
<organism evidence="3 4">
    <name type="scientific">Dinghuibacter silviterrae</name>
    <dbReference type="NCBI Taxonomy" id="1539049"/>
    <lineage>
        <taxon>Bacteria</taxon>
        <taxon>Pseudomonadati</taxon>
        <taxon>Bacteroidota</taxon>
        <taxon>Chitinophagia</taxon>
        <taxon>Chitinophagales</taxon>
        <taxon>Chitinophagaceae</taxon>
        <taxon>Dinghuibacter</taxon>
    </lineage>
</organism>
<dbReference type="OrthoDB" id="9799681at2"/>
<dbReference type="InterPro" id="IPR000182">
    <property type="entry name" value="GNAT_dom"/>
</dbReference>
<protein>
    <submittedName>
        <fullName evidence="3">Acetyltransferase (GNAT) family protein</fullName>
    </submittedName>
</protein>
<dbReference type="Pfam" id="PF13508">
    <property type="entry name" value="Acetyltransf_7"/>
    <property type="match status" value="1"/>
</dbReference>
<evidence type="ECO:0000259" key="2">
    <source>
        <dbReference type="PROSITE" id="PS51186"/>
    </source>
</evidence>
<sequence length="165" mass="18909">MKQLITLDNTWSQTIIELILPIQQQEFHVPVTAADQPDLLDIERYYHGTGGGFWGVIEGDRLPDAIDGKTLLGTIGLIAIGNRAGVIRKMFVRREYRGKEHGIGQRLLEKVMNHGMTDLYLGTYDRLQAAMRFYERNGFEKIPPENLPVDFPRMAVDNVFYHIHI</sequence>
<dbReference type="PANTHER" id="PTHR13947:SF37">
    <property type="entry name" value="LD18367P"/>
    <property type="match status" value="1"/>
</dbReference>
<comment type="caution">
    <text evidence="3">The sequence shown here is derived from an EMBL/GenBank/DDBJ whole genome shotgun (WGS) entry which is preliminary data.</text>
</comment>
<accession>A0A4R8DTX6</accession>
<feature type="domain" description="N-acetyltransferase" evidence="2">
    <location>
        <begin position="26"/>
        <end position="165"/>
    </location>
</feature>
<dbReference type="AlphaFoldDB" id="A0A4R8DTX6"/>
<dbReference type="InterPro" id="IPR016181">
    <property type="entry name" value="Acyl_CoA_acyltransferase"/>
</dbReference>